<keyword evidence="4" id="KW-1185">Reference proteome</keyword>
<dbReference type="Proteomes" id="UP000288711">
    <property type="component" value="Unassembled WGS sequence"/>
</dbReference>
<gene>
    <name evidence="1" type="ORF">B277_00695</name>
    <name evidence="2" type="ORF">CWN80_04180</name>
</gene>
<comment type="caution">
    <text evidence="1">The sequence shown here is derived from an EMBL/GenBank/DDBJ whole genome shotgun (WGS) entry which is preliminary data.</text>
</comment>
<reference evidence="2" key="3">
    <citation type="submission" date="2017-11" db="EMBL/GenBank/DDBJ databases">
        <authorList>
            <person name="Seuylemezian A."/>
            <person name="Cooper K."/>
            <person name="Vaishampayan P."/>
        </authorList>
    </citation>
    <scope>NUCLEOTIDE SEQUENCE</scope>
    <source>
        <strain evidence="2">PVAS-1</strain>
    </source>
</reference>
<dbReference type="PATRIC" id="fig|1210046.3.peg.139"/>
<dbReference type="EMBL" id="PIPF01000003">
    <property type="protein sequence ID" value="RWU84776.1"/>
    <property type="molecule type" value="Genomic_DNA"/>
</dbReference>
<protein>
    <submittedName>
        <fullName evidence="1">Uncharacterized protein</fullName>
    </submittedName>
</protein>
<organism evidence="1 3">
    <name type="scientific">Janibacter hoylei PVAS-1</name>
    <dbReference type="NCBI Taxonomy" id="1210046"/>
    <lineage>
        <taxon>Bacteria</taxon>
        <taxon>Bacillati</taxon>
        <taxon>Actinomycetota</taxon>
        <taxon>Actinomycetes</taxon>
        <taxon>Micrococcales</taxon>
        <taxon>Intrasporangiaceae</taxon>
        <taxon>Janibacter</taxon>
    </lineage>
</organism>
<dbReference type="RefSeq" id="WP_007923992.1">
    <property type="nucleotide sequence ID" value="NZ_ALWX01000003.1"/>
</dbReference>
<reference evidence="2 4" key="1">
    <citation type="journal article" date="2009" name="Int. J. Syst. Evol. Microbiol.">
        <title>Janibacter hoylei sp. nov., Bacillus isronensis sp. nov. and Bacillus aryabhattai sp. nov., isolated from cryotubes used for collecting air from the upper atmosphere.</title>
        <authorList>
            <person name="Shivaji S."/>
            <person name="Chaturvedi P."/>
            <person name="Begum Z."/>
            <person name="Pindi P.K."/>
            <person name="Manorama R."/>
            <person name="Padmanaban D.A."/>
            <person name="Shouche Y.S."/>
            <person name="Pawar S."/>
            <person name="Vaishampayan P."/>
            <person name="Dutt C.B."/>
            <person name="Datta G.N."/>
            <person name="Manchanda R.K."/>
            <person name="Rao U.R."/>
            <person name="Bhargava P.M."/>
            <person name="Narlikar J.V."/>
        </authorList>
    </citation>
    <scope>NUCLEOTIDE SEQUENCE [LARGE SCALE GENOMIC DNA]</scope>
    <source>
        <strain evidence="2 4">PVAS-1</strain>
    </source>
</reference>
<dbReference type="Proteomes" id="UP000004474">
    <property type="component" value="Unassembled WGS sequence"/>
</dbReference>
<sequence>MAPDMQHATDPLTPDEIDGETRRLRLRLATARRRVEHTAPADDAETEHIARCASDLDHADSQLDLVEATVATDPSAATGALLSAMGTIDRVIEHLPTSPTDHQLLAQRQPHSPEIRLGALVTESRPGESRAEAVLYALFRGVGWVLGGVLSRGIGGGGRY</sequence>
<dbReference type="AlphaFoldDB" id="K1E6K4"/>
<dbReference type="EMBL" id="ALWX01000003">
    <property type="protein sequence ID" value="EKA62691.1"/>
    <property type="molecule type" value="Genomic_DNA"/>
</dbReference>
<evidence type="ECO:0000313" key="3">
    <source>
        <dbReference type="Proteomes" id="UP000004474"/>
    </source>
</evidence>
<proteinExistence type="predicted"/>
<evidence type="ECO:0000313" key="2">
    <source>
        <dbReference type="EMBL" id="RWU84776.1"/>
    </source>
</evidence>
<name>K1E6K4_9MICO</name>
<evidence type="ECO:0000313" key="4">
    <source>
        <dbReference type="Proteomes" id="UP000288711"/>
    </source>
</evidence>
<evidence type="ECO:0000313" key="1">
    <source>
        <dbReference type="EMBL" id="EKA62691.1"/>
    </source>
</evidence>
<reference evidence="1 3" key="2">
    <citation type="journal article" date="2012" name="J. Bacteriol.">
        <title>Genome Sequence of Janibacter hoylei MTCC8307, Isolated from the Stratospheric Air.</title>
        <authorList>
            <person name="Pawar S.P."/>
            <person name="Dhotre D.P."/>
            <person name="Shetty S.A."/>
            <person name="Chowdhury S.P."/>
            <person name="Chaudhari B.L."/>
            <person name="Shouche Y.S."/>
        </authorList>
    </citation>
    <scope>NUCLEOTIDE SEQUENCE [LARGE SCALE GENOMIC DNA]</scope>
    <source>
        <strain evidence="1 3">PVAS-1</strain>
    </source>
</reference>
<accession>K1E6K4</accession>